<reference evidence="5" key="3">
    <citation type="submission" date="2023-03" db="EMBL/GenBank/DDBJ databases">
        <title>Aeromonas caviae strain AC1520.</title>
        <authorList>
            <person name="Xie T."/>
            <person name="Zhang Q."/>
            <person name="Deng J."/>
            <person name="Li X."/>
        </authorList>
    </citation>
    <scope>NUCLEOTIDE SEQUENCE</scope>
    <source>
        <strain evidence="5">AC1520</strain>
    </source>
</reference>
<evidence type="ECO:0000313" key="3">
    <source>
        <dbReference type="EMBL" id="AXB06866.1"/>
    </source>
</evidence>
<dbReference type="Gene3D" id="3.10.510.20">
    <property type="entry name" value="YcgL domain"/>
    <property type="match status" value="1"/>
</dbReference>
<dbReference type="Proteomes" id="UP000886934">
    <property type="component" value="Unassembled WGS sequence"/>
</dbReference>
<dbReference type="PROSITE" id="PS51648">
    <property type="entry name" value="YCGL"/>
    <property type="match status" value="1"/>
</dbReference>
<dbReference type="EMBL" id="CP120942">
    <property type="protein sequence ID" value="WFF99773.1"/>
    <property type="molecule type" value="Genomic_DNA"/>
</dbReference>
<dbReference type="SUPFAM" id="SSF160191">
    <property type="entry name" value="YcgL-like"/>
    <property type="match status" value="1"/>
</dbReference>
<dbReference type="AlphaFoldDB" id="A0A2K0KTY1"/>
<gene>
    <name evidence="3" type="ORF">C1C91_19525</name>
    <name evidence="4" type="ORF">KAM351_43340</name>
    <name evidence="5" type="ORF">P5S46_09445</name>
</gene>
<dbReference type="RefSeq" id="WP_039039102.1">
    <property type="nucleotide sequence ID" value="NZ_AP022013.1"/>
</dbReference>
<name>A0A2K0KTY1_AERCA</name>
<dbReference type="InterPro" id="IPR038068">
    <property type="entry name" value="YcgL-like_sf"/>
</dbReference>
<dbReference type="HAMAP" id="MF_01866">
    <property type="entry name" value="UPF0745"/>
    <property type="match status" value="1"/>
</dbReference>
<proteinExistence type="inferred from homology"/>
<feature type="domain" description="YcgL" evidence="2">
    <location>
        <begin position="1"/>
        <end position="85"/>
    </location>
</feature>
<accession>A0A2K0KTY1</accession>
<dbReference type="InterPro" id="IPR027354">
    <property type="entry name" value="YcgL_dom"/>
</dbReference>
<evidence type="ECO:0000313" key="6">
    <source>
        <dbReference type="Proteomes" id="UP000886934"/>
    </source>
</evidence>
<protein>
    <recommendedName>
        <fullName evidence="1">YcgL domain-containing protein C1C91_19525</fullName>
    </recommendedName>
</protein>
<organism evidence="4 6">
    <name type="scientific">Aeromonas caviae</name>
    <name type="common">Aeromonas punctata</name>
    <dbReference type="NCBI Taxonomy" id="648"/>
    <lineage>
        <taxon>Bacteria</taxon>
        <taxon>Pseudomonadati</taxon>
        <taxon>Pseudomonadota</taxon>
        <taxon>Gammaproteobacteria</taxon>
        <taxon>Aeromonadales</taxon>
        <taxon>Aeromonadaceae</taxon>
        <taxon>Aeromonas</taxon>
    </lineage>
</organism>
<dbReference type="Proteomes" id="UP001218423">
    <property type="component" value="Chromosome"/>
</dbReference>
<evidence type="ECO:0000259" key="2">
    <source>
        <dbReference type="PROSITE" id="PS51648"/>
    </source>
</evidence>
<dbReference type="EMBL" id="CP025706">
    <property type="protein sequence ID" value="AXB06866.1"/>
    <property type="molecule type" value="Genomic_DNA"/>
</dbReference>
<evidence type="ECO:0000313" key="5">
    <source>
        <dbReference type="EMBL" id="WFF99773.1"/>
    </source>
</evidence>
<dbReference type="Pfam" id="PF05166">
    <property type="entry name" value="YcgL"/>
    <property type="match status" value="1"/>
</dbReference>
<dbReference type="PANTHER" id="PTHR38109">
    <property type="entry name" value="PROTEIN YCGL"/>
    <property type="match status" value="1"/>
</dbReference>
<reference evidence="4" key="2">
    <citation type="submission" date="2021-07" db="EMBL/GenBank/DDBJ databases">
        <title>Draft genome sequence of carbapenem-resistant Aeromonas spp. in Japan.</title>
        <authorList>
            <person name="Maehana S."/>
            <person name="Suzuki M."/>
            <person name="Kitasato H."/>
        </authorList>
    </citation>
    <scope>NUCLEOTIDE SEQUENCE</scope>
    <source>
        <strain evidence="4">KAM351</strain>
    </source>
</reference>
<reference evidence="3" key="1">
    <citation type="journal article" date="2019" name="J Environ">
        <title>Genetic characterization and potential molecular dissemination mechanism of tet (31) gene in Aeromonas caviae from an oxytetracycline wastewater treatment system.</title>
        <authorList>
            <person name="Shi Y."/>
            <person name="Tian Z."/>
            <person name="Leclercq S.O."/>
            <person name="Zhang H."/>
            <person name="Yang M."/>
            <person name="Zhang Y."/>
        </authorList>
    </citation>
    <scope>NUCLEOTIDE SEQUENCE</scope>
    <source>
        <strain evidence="3">T25-39</strain>
    </source>
</reference>
<evidence type="ECO:0000313" key="4">
    <source>
        <dbReference type="EMBL" id="GJA65723.1"/>
    </source>
</evidence>
<evidence type="ECO:0000256" key="1">
    <source>
        <dbReference type="HAMAP-Rule" id="MF_01866"/>
    </source>
</evidence>
<dbReference type="EMBL" id="BPNN01000119">
    <property type="protein sequence ID" value="GJA65723.1"/>
    <property type="molecule type" value="Genomic_DNA"/>
</dbReference>
<dbReference type="Proteomes" id="UP000266778">
    <property type="component" value="Chromosome"/>
</dbReference>
<dbReference type="PANTHER" id="PTHR38109:SF1">
    <property type="entry name" value="PROTEIN YCGL"/>
    <property type="match status" value="1"/>
</dbReference>
<sequence>MLCAVYKSRKKAETYLFIERREDFSRVPEVLMSTFGRPELVLMTKLDPAKPLGLASTERVMAALKSQGFYLQVPPPPENLLEQHKAQLKDAR</sequence>